<keyword evidence="2" id="KW-1003">Cell membrane</keyword>
<feature type="transmembrane region" description="Helical" evidence="6">
    <location>
        <begin position="173"/>
        <end position="193"/>
    </location>
</feature>
<feature type="transmembrane region" description="Helical" evidence="6">
    <location>
        <begin position="379"/>
        <end position="401"/>
    </location>
</feature>
<feature type="transmembrane region" description="Helical" evidence="6">
    <location>
        <begin position="55"/>
        <end position="72"/>
    </location>
</feature>
<reference evidence="8 9" key="2">
    <citation type="journal article" date="2013" name="Stand. Genomic Sci.">
        <title>Complete genome sequence of Halorhodospira halophila SL1.</title>
        <authorList>
            <person name="Challacombe J.F."/>
            <person name="Majid S."/>
            <person name="Deole R."/>
            <person name="Brettin T.S."/>
            <person name="Bruce D."/>
            <person name="Delano S.F."/>
            <person name="Detter J.C."/>
            <person name="Gleasner C.D."/>
            <person name="Han C.S."/>
            <person name="Misra M."/>
            <person name="Reitenga K.G."/>
            <person name="Mikhailova N."/>
            <person name="Woyke T."/>
            <person name="Pitluck S."/>
            <person name="Nolan M."/>
            <person name="Land M.L."/>
            <person name="Saunders E."/>
            <person name="Tapia R."/>
            <person name="Lapidus A."/>
            <person name="Ivanova N."/>
            <person name="Hoff W.D."/>
        </authorList>
    </citation>
    <scope>NUCLEOTIDE SEQUENCE [LARGE SCALE GENOMIC DNA]</scope>
    <source>
        <strain evidence="9">DSM 244 / SL1</strain>
    </source>
</reference>
<feature type="domain" description="Major facilitator superfamily (MFS) profile" evidence="7">
    <location>
        <begin position="17"/>
        <end position="403"/>
    </location>
</feature>
<evidence type="ECO:0000256" key="5">
    <source>
        <dbReference type="ARBA" id="ARBA00023136"/>
    </source>
</evidence>
<reference evidence="9" key="1">
    <citation type="submission" date="2006-12" db="EMBL/GenBank/DDBJ databases">
        <title>Complete sequence of Halorhodospira halophila SL1.</title>
        <authorList>
            <consortium name="US DOE Joint Genome Institute"/>
            <person name="Copeland A."/>
            <person name="Lucas S."/>
            <person name="Lapidus A."/>
            <person name="Barry K."/>
            <person name="Detter J.C."/>
            <person name="Glavina del Rio T."/>
            <person name="Hammon N."/>
            <person name="Israni S."/>
            <person name="Dalin E."/>
            <person name="Tice H."/>
            <person name="Pitluck S."/>
            <person name="Saunders E."/>
            <person name="Brettin T."/>
            <person name="Bruce D."/>
            <person name="Han C."/>
            <person name="Tapia R."/>
            <person name="Schmutz J."/>
            <person name="Larimer F."/>
            <person name="Land M."/>
            <person name="Hauser L."/>
            <person name="Kyrpides N."/>
            <person name="Mikhailova N."/>
            <person name="Hoff W."/>
            <person name="Richardson P."/>
        </authorList>
    </citation>
    <scope>NUCLEOTIDE SEQUENCE [LARGE SCALE GENOMIC DNA]</scope>
    <source>
        <strain evidence="9">DSM 244 / SL1</strain>
    </source>
</reference>
<dbReference type="InterPro" id="IPR050189">
    <property type="entry name" value="MFS_Efflux_Transporters"/>
</dbReference>
<dbReference type="KEGG" id="hha:Hhal_0334"/>
<dbReference type="RefSeq" id="WP_011813151.1">
    <property type="nucleotide sequence ID" value="NC_008789.1"/>
</dbReference>
<dbReference type="PROSITE" id="PS50850">
    <property type="entry name" value="MFS"/>
    <property type="match status" value="1"/>
</dbReference>
<gene>
    <name evidence="8" type="ordered locus">Hhal_0334</name>
</gene>
<evidence type="ECO:0000256" key="2">
    <source>
        <dbReference type="ARBA" id="ARBA00022475"/>
    </source>
</evidence>
<keyword evidence="3 6" id="KW-0812">Transmembrane</keyword>
<name>A1WTW6_HALHL</name>
<accession>A1WTW6</accession>
<dbReference type="GO" id="GO:0022857">
    <property type="term" value="F:transmembrane transporter activity"/>
    <property type="evidence" value="ECO:0007669"/>
    <property type="project" value="InterPro"/>
</dbReference>
<feature type="transmembrane region" description="Helical" evidence="6">
    <location>
        <begin position="142"/>
        <end position="167"/>
    </location>
</feature>
<keyword evidence="4 6" id="KW-1133">Transmembrane helix</keyword>
<evidence type="ECO:0000256" key="1">
    <source>
        <dbReference type="ARBA" id="ARBA00004651"/>
    </source>
</evidence>
<sequence>MRVDSEYLRFVIENRRFLGFGLLAAALSGFGQTFFVSLFSEPIRTSFDLGHGGFGLYYGIATLGSAAAVVWLGRALDRFDLRAFAAATLIGLAVGAAVVGLAGHVAVLLLGLFLLRLCGQGLMTHMAFSSMARYFDARRGRALGLAALGLPVAEAALPGSAVVLLALLDWQQVWLLVAALLLLVGLPALLALLRGHSARRRRIERLADEQPAGTGWRRRDVLRDRRLWLYLPGVIAAPASVTFLFFHQVHLADARGWPLELMAASFLGFAAAHVVGLLFGGPWVDRITARRALPLALLPLLTGLVLAAGFTGPWVVPAYMLLAGLSAGVGAPAINALWAELYGIHNLGAIRALAHAAMSVATALSPPATGVLLDWGVPVGAVIGGLAGFVSLAGVAARLAFRL</sequence>
<dbReference type="EMBL" id="CP000544">
    <property type="protein sequence ID" value="ABM61128.1"/>
    <property type="molecule type" value="Genomic_DNA"/>
</dbReference>
<dbReference type="InterPro" id="IPR036259">
    <property type="entry name" value="MFS_trans_sf"/>
</dbReference>
<dbReference type="PANTHER" id="PTHR43124">
    <property type="entry name" value="PURINE EFFLUX PUMP PBUE"/>
    <property type="match status" value="1"/>
</dbReference>
<dbReference type="AlphaFoldDB" id="A1WTW6"/>
<dbReference type="Pfam" id="PF07690">
    <property type="entry name" value="MFS_1"/>
    <property type="match status" value="1"/>
</dbReference>
<feature type="transmembrane region" description="Helical" evidence="6">
    <location>
        <begin position="261"/>
        <end position="280"/>
    </location>
</feature>
<dbReference type="InterPro" id="IPR020846">
    <property type="entry name" value="MFS_dom"/>
</dbReference>
<dbReference type="PANTHER" id="PTHR43124:SF3">
    <property type="entry name" value="CHLORAMPHENICOL EFFLUX PUMP RV0191"/>
    <property type="match status" value="1"/>
</dbReference>
<proteinExistence type="predicted"/>
<evidence type="ECO:0000256" key="3">
    <source>
        <dbReference type="ARBA" id="ARBA00022692"/>
    </source>
</evidence>
<dbReference type="SUPFAM" id="SSF103473">
    <property type="entry name" value="MFS general substrate transporter"/>
    <property type="match status" value="1"/>
</dbReference>
<feature type="transmembrane region" description="Helical" evidence="6">
    <location>
        <begin position="350"/>
        <end position="373"/>
    </location>
</feature>
<keyword evidence="5 6" id="KW-0472">Membrane</keyword>
<evidence type="ECO:0000259" key="7">
    <source>
        <dbReference type="PROSITE" id="PS50850"/>
    </source>
</evidence>
<dbReference type="eggNOG" id="COG2814">
    <property type="taxonomic scope" value="Bacteria"/>
</dbReference>
<feature type="transmembrane region" description="Helical" evidence="6">
    <location>
        <begin position="113"/>
        <end position="135"/>
    </location>
</feature>
<feature type="transmembrane region" description="Helical" evidence="6">
    <location>
        <begin position="227"/>
        <end position="249"/>
    </location>
</feature>
<dbReference type="InterPro" id="IPR011701">
    <property type="entry name" value="MFS"/>
</dbReference>
<organism evidence="8 9">
    <name type="scientific">Halorhodospira halophila (strain DSM 244 / SL1)</name>
    <name type="common">Ectothiorhodospira halophila (strain DSM 244 / SL1)</name>
    <dbReference type="NCBI Taxonomy" id="349124"/>
    <lineage>
        <taxon>Bacteria</taxon>
        <taxon>Pseudomonadati</taxon>
        <taxon>Pseudomonadota</taxon>
        <taxon>Gammaproteobacteria</taxon>
        <taxon>Chromatiales</taxon>
        <taxon>Ectothiorhodospiraceae</taxon>
        <taxon>Halorhodospira</taxon>
    </lineage>
</organism>
<feature type="transmembrane region" description="Helical" evidence="6">
    <location>
        <begin position="292"/>
        <end position="312"/>
    </location>
</feature>
<feature type="transmembrane region" description="Helical" evidence="6">
    <location>
        <begin position="318"/>
        <end position="338"/>
    </location>
</feature>
<dbReference type="GO" id="GO:0005886">
    <property type="term" value="C:plasma membrane"/>
    <property type="evidence" value="ECO:0007669"/>
    <property type="project" value="UniProtKB-SubCell"/>
</dbReference>
<dbReference type="STRING" id="349124.Hhal_0334"/>
<dbReference type="Gene3D" id="1.20.1250.20">
    <property type="entry name" value="MFS general substrate transporter like domains"/>
    <property type="match status" value="1"/>
</dbReference>
<keyword evidence="9" id="KW-1185">Reference proteome</keyword>
<evidence type="ECO:0000313" key="8">
    <source>
        <dbReference type="EMBL" id="ABM61128.1"/>
    </source>
</evidence>
<feature type="transmembrane region" description="Helical" evidence="6">
    <location>
        <begin position="84"/>
        <end position="107"/>
    </location>
</feature>
<dbReference type="Proteomes" id="UP000000647">
    <property type="component" value="Chromosome"/>
</dbReference>
<evidence type="ECO:0000313" key="9">
    <source>
        <dbReference type="Proteomes" id="UP000000647"/>
    </source>
</evidence>
<evidence type="ECO:0000256" key="4">
    <source>
        <dbReference type="ARBA" id="ARBA00022989"/>
    </source>
</evidence>
<dbReference type="HOGENOM" id="CLU_001265_59_9_6"/>
<protein>
    <submittedName>
        <fullName evidence="8">Major facilitator superfamily MFS_1</fullName>
    </submittedName>
</protein>
<evidence type="ECO:0000256" key="6">
    <source>
        <dbReference type="SAM" id="Phobius"/>
    </source>
</evidence>
<comment type="subcellular location">
    <subcellularLocation>
        <location evidence="1">Cell membrane</location>
        <topology evidence="1">Multi-pass membrane protein</topology>
    </subcellularLocation>
</comment>